<sequence length="613" mass="65328">MRVLSDLDAACQILWPRVSMIALSRQYNTPKDVFVSCIFAPSRFSRSAAVAVVALSTFATAQLPLRSVSAQDKQPISAGETVAAPAVTDPVVVVTVGSVNQMTQDLNYLTGALGQPQVGGMFAMMAGTFTQGIDTSQPVGVLVPLVDGAPEPIALIPTADVKTVLKRLEDKTGPADELDDGTLVVAVGANTIFIRQVGNWAVLARNRRVLDQAPADPSSVIAQMGADYDLAVRLDMQQIPNSVREALVAQIRQGFDQAMSQQQGEDAESTRQYAQQSMDQLEQMISQTDDVMFGIDIDSAGKRIVLDGSFTALPGTKLAAMYADQKPIPSAFSMVVRDDAAGYFHFASSISPQAVEDASAGVDSMLKMVGQAFQKSDKLDETEAKNATEVVNRIAELVLATYQDGKVDAGAVLLTDAGSMKFVMGGYVADGAEAAAILQDIASKAEGHSDAPRFEFDRETYNGVKMHLIAADVPEKDDEVRKIFGDTVRVHIGTADKAVYVALGDQSVPLMKELIDSAATPSASAATELARFEINLMPILQYTQSVEANDGISSMIDALSRADDPGTLRAVSEPIDNGQSTRVVLRDGLLRAIGGAIRQAQAQQMQQQNSGQF</sequence>
<dbReference type="EMBL" id="SJPK01000010">
    <property type="protein sequence ID" value="TWT64581.1"/>
    <property type="molecule type" value="Genomic_DNA"/>
</dbReference>
<keyword evidence="2" id="KW-1185">Reference proteome</keyword>
<dbReference type="Proteomes" id="UP000318053">
    <property type="component" value="Unassembled WGS sequence"/>
</dbReference>
<gene>
    <name evidence="1" type="ORF">CA85_37140</name>
</gene>
<name>A0A5C5XQ35_9BACT</name>
<accession>A0A5C5XQ35</accession>
<evidence type="ECO:0000313" key="1">
    <source>
        <dbReference type="EMBL" id="TWT64581.1"/>
    </source>
</evidence>
<proteinExistence type="predicted"/>
<reference evidence="1 2" key="1">
    <citation type="submission" date="2019-02" db="EMBL/GenBank/DDBJ databases">
        <title>Deep-cultivation of Planctomycetes and their phenomic and genomic characterization uncovers novel biology.</title>
        <authorList>
            <person name="Wiegand S."/>
            <person name="Jogler M."/>
            <person name="Boedeker C."/>
            <person name="Pinto D."/>
            <person name="Vollmers J."/>
            <person name="Rivas-Marin E."/>
            <person name="Kohn T."/>
            <person name="Peeters S.H."/>
            <person name="Heuer A."/>
            <person name="Rast P."/>
            <person name="Oberbeckmann S."/>
            <person name="Bunk B."/>
            <person name="Jeske O."/>
            <person name="Meyerdierks A."/>
            <person name="Storesund J.E."/>
            <person name="Kallscheuer N."/>
            <person name="Luecker S."/>
            <person name="Lage O.M."/>
            <person name="Pohl T."/>
            <person name="Merkel B.J."/>
            <person name="Hornburger P."/>
            <person name="Mueller R.-W."/>
            <person name="Bruemmer F."/>
            <person name="Labrenz M."/>
            <person name="Spormann A.M."/>
            <person name="Op Den Camp H."/>
            <person name="Overmann J."/>
            <person name="Amann R."/>
            <person name="Jetten M.S.M."/>
            <person name="Mascher T."/>
            <person name="Medema M.H."/>
            <person name="Devos D.P."/>
            <person name="Kaster A.-K."/>
            <person name="Ovreas L."/>
            <person name="Rohde M."/>
            <person name="Galperin M.Y."/>
            <person name="Jogler C."/>
        </authorList>
    </citation>
    <scope>NUCLEOTIDE SEQUENCE [LARGE SCALE GENOMIC DNA]</scope>
    <source>
        <strain evidence="1 2">CA85</strain>
    </source>
</reference>
<organism evidence="1 2">
    <name type="scientific">Allorhodopirellula solitaria</name>
    <dbReference type="NCBI Taxonomy" id="2527987"/>
    <lineage>
        <taxon>Bacteria</taxon>
        <taxon>Pseudomonadati</taxon>
        <taxon>Planctomycetota</taxon>
        <taxon>Planctomycetia</taxon>
        <taxon>Pirellulales</taxon>
        <taxon>Pirellulaceae</taxon>
        <taxon>Allorhodopirellula</taxon>
    </lineage>
</organism>
<protein>
    <submittedName>
        <fullName evidence="1">Uncharacterized protein</fullName>
    </submittedName>
</protein>
<evidence type="ECO:0000313" key="2">
    <source>
        <dbReference type="Proteomes" id="UP000318053"/>
    </source>
</evidence>
<dbReference type="AlphaFoldDB" id="A0A5C5XQ35"/>
<comment type="caution">
    <text evidence="1">The sequence shown here is derived from an EMBL/GenBank/DDBJ whole genome shotgun (WGS) entry which is preliminary data.</text>
</comment>